<feature type="domain" description="DUF7674" evidence="1">
    <location>
        <begin position="9"/>
        <end position="124"/>
    </location>
</feature>
<dbReference type="Pfam" id="PF24722">
    <property type="entry name" value="DUF7674"/>
    <property type="match status" value="1"/>
</dbReference>
<dbReference type="Proteomes" id="UP000633219">
    <property type="component" value="Unassembled WGS sequence"/>
</dbReference>
<protein>
    <recommendedName>
        <fullName evidence="1">DUF7674 domain-containing protein</fullName>
    </recommendedName>
</protein>
<name>A0A937CRY0_9HYPH</name>
<dbReference type="AlphaFoldDB" id="A0A937CRY0"/>
<evidence type="ECO:0000313" key="2">
    <source>
        <dbReference type="EMBL" id="MBL0375502.1"/>
    </source>
</evidence>
<evidence type="ECO:0000313" key="3">
    <source>
        <dbReference type="Proteomes" id="UP000633219"/>
    </source>
</evidence>
<keyword evidence="3" id="KW-1185">Reference proteome</keyword>
<dbReference type="EMBL" id="JAEQNC010000027">
    <property type="protein sequence ID" value="MBL0375502.1"/>
    <property type="molecule type" value="Genomic_DNA"/>
</dbReference>
<accession>A0A937CRY0</accession>
<evidence type="ECO:0000259" key="1">
    <source>
        <dbReference type="Pfam" id="PF24722"/>
    </source>
</evidence>
<proteinExistence type="predicted"/>
<organism evidence="2 3">
    <name type="scientific">Rhizobium setariae</name>
    <dbReference type="NCBI Taxonomy" id="2801340"/>
    <lineage>
        <taxon>Bacteria</taxon>
        <taxon>Pseudomonadati</taxon>
        <taxon>Pseudomonadota</taxon>
        <taxon>Alphaproteobacteria</taxon>
        <taxon>Hyphomicrobiales</taxon>
        <taxon>Rhizobiaceae</taxon>
        <taxon>Rhizobium/Agrobacterium group</taxon>
        <taxon>Rhizobium</taxon>
    </lineage>
</organism>
<dbReference type="InterPro" id="IPR056091">
    <property type="entry name" value="DUF7674"/>
</dbReference>
<gene>
    <name evidence="2" type="ORF">JJB09_26190</name>
</gene>
<comment type="caution">
    <text evidence="2">The sequence shown here is derived from an EMBL/GenBank/DDBJ whole genome shotgun (WGS) entry which is preliminary data.</text>
</comment>
<sequence length="132" mass="15365">MIISAEMFPLLLLADPTFEQTWTTFLAGVEDGKEPLYYQLLGDLAVHLARKLQNGETQNFTAVFRVIEDWHVHGDDYVRTAASIGFLEDLQNENLHEKTKPSDFEAWLLPESKRWWNKIERFWENGEPIVAD</sequence>
<reference evidence="2" key="1">
    <citation type="submission" date="2021-01" db="EMBL/GenBank/DDBJ databases">
        <title>Rhizobium sp. strain KVB221 16S ribosomal RNA gene Genome sequencing and assembly.</title>
        <authorList>
            <person name="Kang M."/>
        </authorList>
    </citation>
    <scope>NUCLEOTIDE SEQUENCE</scope>
    <source>
        <strain evidence="2">KVB221</strain>
    </source>
</reference>